<accession>A0A1X0U416</accession>
<evidence type="ECO:0000256" key="1">
    <source>
        <dbReference type="SAM" id="Phobius"/>
    </source>
</evidence>
<name>A0A1X0U416_9BACT</name>
<comment type="caution">
    <text evidence="2">The sequence shown here is derived from an EMBL/GenBank/DDBJ whole genome shotgun (WGS) entry which is preliminary data.</text>
</comment>
<proteinExistence type="predicted"/>
<feature type="transmembrane region" description="Helical" evidence="1">
    <location>
        <begin position="34"/>
        <end position="52"/>
    </location>
</feature>
<dbReference type="EMBL" id="LVWL01000018">
    <property type="protein sequence ID" value="ORI08716.1"/>
    <property type="molecule type" value="Genomic_DNA"/>
</dbReference>
<keyword evidence="1" id="KW-0472">Membrane</keyword>
<dbReference type="AlphaFoldDB" id="A0A1X0U416"/>
<evidence type="ECO:0000313" key="2">
    <source>
        <dbReference type="EMBL" id="ORI08716.1"/>
    </source>
</evidence>
<evidence type="ECO:0000313" key="3">
    <source>
        <dbReference type="Proteomes" id="UP000192671"/>
    </source>
</evidence>
<protein>
    <submittedName>
        <fullName evidence="2">Uncharacterized protein</fullName>
    </submittedName>
</protein>
<feature type="transmembrane region" description="Helical" evidence="1">
    <location>
        <begin position="64"/>
        <end position="87"/>
    </location>
</feature>
<reference evidence="2 3" key="1">
    <citation type="journal article" date="2017" name="Gene Rep">
        <title>The ribosomal RNA operon (rrn) of Campylobacter concisus supports molecular typing to genomospecies level.</title>
        <authorList>
            <person name="Huq M."/>
            <person name="Van T.T.H."/>
            <person name="Gurtler V."/>
            <person name="Elshagmani E."/>
            <person name="Allemailem K.S."/>
            <person name="Smooker P.M."/>
            <person name="Istivan T.S."/>
        </authorList>
    </citation>
    <scope>NUCLEOTIDE SEQUENCE [LARGE SCALE GENOMIC DNA]</scope>
    <source>
        <strain evidence="2 3">RCH 26</strain>
    </source>
</reference>
<sequence length="89" mass="10264">MIKSDSFNRNFFHFKHPIFFVDQLKFLQIFSNEISVIPFFAIIIYVPSFNSLEMLKKAALKSLLALFLTTAFPTFLLATTAIFFSFVGL</sequence>
<keyword evidence="1" id="KW-0812">Transmembrane</keyword>
<gene>
    <name evidence="2" type="ORF">A3835_04170</name>
</gene>
<dbReference type="Proteomes" id="UP000192671">
    <property type="component" value="Unassembled WGS sequence"/>
</dbReference>
<keyword evidence="1" id="KW-1133">Transmembrane helix</keyword>
<organism evidence="2 3">
    <name type="scientific">Campylobacter concisus</name>
    <dbReference type="NCBI Taxonomy" id="199"/>
    <lineage>
        <taxon>Bacteria</taxon>
        <taxon>Pseudomonadati</taxon>
        <taxon>Campylobacterota</taxon>
        <taxon>Epsilonproteobacteria</taxon>
        <taxon>Campylobacterales</taxon>
        <taxon>Campylobacteraceae</taxon>
        <taxon>Campylobacter</taxon>
    </lineage>
</organism>